<reference evidence="8" key="1">
    <citation type="submission" date="2010-08" db="EMBL/GenBank/DDBJ databases">
        <authorList>
            <consortium name="Caenorhabditis japonica Sequencing Consortium"/>
            <person name="Wilson R.K."/>
        </authorList>
    </citation>
    <scope>NUCLEOTIDE SEQUENCE [LARGE SCALE GENOMIC DNA]</scope>
    <source>
        <strain evidence="8">DF5081</strain>
    </source>
</reference>
<comment type="subcellular location">
    <subcellularLocation>
        <location evidence="1">Nucleus</location>
    </subcellularLocation>
</comment>
<accession>A0A8R1DTC6</accession>
<keyword evidence="2" id="KW-0805">Transcription regulation</keyword>
<keyword evidence="3" id="KW-0804">Transcription</keyword>
<dbReference type="AlphaFoldDB" id="A0A8R1DTC6"/>
<name>A0A8R1DTC6_CAEJA</name>
<organism evidence="7 8">
    <name type="scientific">Caenorhabditis japonica</name>
    <dbReference type="NCBI Taxonomy" id="281687"/>
    <lineage>
        <taxon>Eukaryota</taxon>
        <taxon>Metazoa</taxon>
        <taxon>Ecdysozoa</taxon>
        <taxon>Nematoda</taxon>
        <taxon>Chromadorea</taxon>
        <taxon>Rhabditida</taxon>
        <taxon>Rhabditina</taxon>
        <taxon>Rhabditomorpha</taxon>
        <taxon>Rhabditoidea</taxon>
        <taxon>Rhabditidae</taxon>
        <taxon>Peloderinae</taxon>
        <taxon>Caenorhabditis</taxon>
    </lineage>
</organism>
<evidence type="ECO:0000256" key="3">
    <source>
        <dbReference type="ARBA" id="ARBA00023163"/>
    </source>
</evidence>
<keyword evidence="8" id="KW-1185">Reference proteome</keyword>
<dbReference type="GO" id="GO:0005634">
    <property type="term" value="C:nucleus"/>
    <property type="evidence" value="ECO:0007669"/>
    <property type="project" value="UniProtKB-SubCell"/>
</dbReference>
<evidence type="ECO:0000256" key="5">
    <source>
        <dbReference type="SAM" id="MobiDB-lite"/>
    </source>
</evidence>
<dbReference type="Proteomes" id="UP000005237">
    <property type="component" value="Unassembled WGS sequence"/>
</dbReference>
<evidence type="ECO:0000256" key="2">
    <source>
        <dbReference type="ARBA" id="ARBA00023015"/>
    </source>
</evidence>
<proteinExistence type="predicted"/>
<evidence type="ECO:0000256" key="1">
    <source>
        <dbReference type="ARBA" id="ARBA00004123"/>
    </source>
</evidence>
<protein>
    <submittedName>
        <fullName evidence="7">BTP domain-containing protein</fullName>
    </submittedName>
</protein>
<feature type="region of interest" description="Disordered" evidence="5">
    <location>
        <begin position="23"/>
        <end position="57"/>
    </location>
</feature>
<dbReference type="Pfam" id="PF07524">
    <property type="entry name" value="Bromo_TP"/>
    <property type="match status" value="1"/>
</dbReference>
<dbReference type="EnsemblMetazoa" id="CJA11558.1">
    <property type="protein sequence ID" value="CJA11558.1"/>
    <property type="gene ID" value="WBGene00130762"/>
</dbReference>
<feature type="domain" description="Bromodomain associated" evidence="6">
    <location>
        <begin position="68"/>
        <end position="107"/>
    </location>
</feature>
<evidence type="ECO:0000313" key="8">
    <source>
        <dbReference type="Proteomes" id="UP000005237"/>
    </source>
</evidence>
<evidence type="ECO:0000256" key="4">
    <source>
        <dbReference type="ARBA" id="ARBA00023242"/>
    </source>
</evidence>
<sequence>MHPQPGPFSRRPATARPFYPVHAFVPQQHQQSQQNQPQPVISSSSTGKPQETRARKQVGANFLPSIVNEAYHNVLEQVVTALCYKEGFDDIEEGALETIMLLFHSCIQ</sequence>
<keyword evidence="4" id="KW-0539">Nucleus</keyword>
<reference evidence="7" key="2">
    <citation type="submission" date="2022-06" db="UniProtKB">
        <authorList>
            <consortium name="EnsemblMetazoa"/>
        </authorList>
    </citation>
    <scope>IDENTIFICATION</scope>
    <source>
        <strain evidence="7">DF5081</strain>
    </source>
</reference>
<dbReference type="InterPro" id="IPR006565">
    <property type="entry name" value="BTP"/>
</dbReference>
<evidence type="ECO:0000259" key="6">
    <source>
        <dbReference type="Pfam" id="PF07524"/>
    </source>
</evidence>
<feature type="compositionally biased region" description="Low complexity" evidence="5">
    <location>
        <begin position="26"/>
        <end position="45"/>
    </location>
</feature>
<evidence type="ECO:0000313" key="7">
    <source>
        <dbReference type="EnsemblMetazoa" id="CJA11558.1"/>
    </source>
</evidence>